<keyword evidence="2" id="KW-1185">Reference proteome</keyword>
<accession>A0ACB6RWE9</accession>
<dbReference type="EMBL" id="MU006722">
    <property type="protein sequence ID" value="KAF2626118.1"/>
    <property type="molecule type" value="Genomic_DNA"/>
</dbReference>
<reference evidence="1" key="1">
    <citation type="journal article" date="2020" name="Stud. Mycol.">
        <title>101 Dothideomycetes genomes: a test case for predicting lifestyles and emergence of pathogens.</title>
        <authorList>
            <person name="Haridas S."/>
            <person name="Albert R."/>
            <person name="Binder M."/>
            <person name="Bloem J."/>
            <person name="Labutti K."/>
            <person name="Salamov A."/>
            <person name="Andreopoulos B."/>
            <person name="Baker S."/>
            <person name="Barry K."/>
            <person name="Bills G."/>
            <person name="Bluhm B."/>
            <person name="Cannon C."/>
            <person name="Castanera R."/>
            <person name="Culley D."/>
            <person name="Daum C."/>
            <person name="Ezra D."/>
            <person name="Gonzalez J."/>
            <person name="Henrissat B."/>
            <person name="Kuo A."/>
            <person name="Liang C."/>
            <person name="Lipzen A."/>
            <person name="Lutzoni F."/>
            <person name="Magnuson J."/>
            <person name="Mondo S."/>
            <person name="Nolan M."/>
            <person name="Ohm R."/>
            <person name="Pangilinan J."/>
            <person name="Park H.-J."/>
            <person name="Ramirez L."/>
            <person name="Alfaro M."/>
            <person name="Sun H."/>
            <person name="Tritt A."/>
            <person name="Yoshinaga Y."/>
            <person name="Zwiers L.-H."/>
            <person name="Turgeon B."/>
            <person name="Goodwin S."/>
            <person name="Spatafora J."/>
            <person name="Crous P."/>
            <person name="Grigoriev I."/>
        </authorList>
    </citation>
    <scope>NUCLEOTIDE SEQUENCE</scope>
    <source>
        <strain evidence="1">CBS 525.71</strain>
    </source>
</reference>
<evidence type="ECO:0000313" key="2">
    <source>
        <dbReference type="Proteomes" id="UP000799754"/>
    </source>
</evidence>
<gene>
    <name evidence="1" type="ORF">BU25DRAFT_422694</name>
</gene>
<dbReference type="Proteomes" id="UP000799754">
    <property type="component" value="Unassembled WGS sequence"/>
</dbReference>
<proteinExistence type="predicted"/>
<sequence length="104" mass="12260">MFIVEDQSPLLRQPQVLSEQIHIELDTVLKDRDELKTDIDILTEGLQKLTDAQCIRYRQKLLRQASKLLEEKETEVLEVRRRKEDIAEITNGVMRAIWKRTVGM</sequence>
<evidence type="ECO:0000313" key="1">
    <source>
        <dbReference type="EMBL" id="KAF2626118.1"/>
    </source>
</evidence>
<organism evidence="1 2">
    <name type="scientific">Macroventuria anomochaeta</name>
    <dbReference type="NCBI Taxonomy" id="301207"/>
    <lineage>
        <taxon>Eukaryota</taxon>
        <taxon>Fungi</taxon>
        <taxon>Dikarya</taxon>
        <taxon>Ascomycota</taxon>
        <taxon>Pezizomycotina</taxon>
        <taxon>Dothideomycetes</taxon>
        <taxon>Pleosporomycetidae</taxon>
        <taxon>Pleosporales</taxon>
        <taxon>Pleosporineae</taxon>
        <taxon>Didymellaceae</taxon>
        <taxon>Macroventuria</taxon>
    </lineage>
</organism>
<comment type="caution">
    <text evidence="1">The sequence shown here is derived from an EMBL/GenBank/DDBJ whole genome shotgun (WGS) entry which is preliminary data.</text>
</comment>
<name>A0ACB6RWE9_9PLEO</name>
<protein>
    <submittedName>
        <fullName evidence="1">Uncharacterized protein</fullName>
    </submittedName>
</protein>